<evidence type="ECO:0000313" key="5">
    <source>
        <dbReference type="Proteomes" id="UP000612456"/>
    </source>
</evidence>
<protein>
    <submittedName>
        <fullName evidence="4">Fucose isomerase</fullName>
    </submittedName>
</protein>
<dbReference type="SUPFAM" id="SSF53743">
    <property type="entry name" value="FucI/AraA N-terminal and middle domains"/>
    <property type="match status" value="1"/>
</dbReference>
<dbReference type="GO" id="GO:0005737">
    <property type="term" value="C:cytoplasm"/>
    <property type="evidence" value="ECO:0007669"/>
    <property type="project" value="InterPro"/>
</dbReference>
<gene>
    <name evidence="4" type="ORF">GCM10010911_19380</name>
</gene>
<sequence>MFDVKIAYLPIGRKTFDIESANRIFEETRDYLTSVCHCVQAPKQIITSPDELGEVLSGMVSNDVDCIVYQMTTFADAEFIVKVMESCKQPIVVWSVREPEIGGRLRLNSLTGGNSSCHALRYYERDFDFIYGNPSEIGVQAKLESKFAAKQTHRKLAALTVGVLGDHPPGFYFSGTDEVELHRKIGVNLHHIDLHRMFKEALELDEEAWKPMLDRAASMVVGLDKSDESAVKFAKFSTCLKQYVDRHHITATAVRCWPEFFAELGAAACSTLSQFIEDGIVSSCESDIHGAVTMFIQRELSGGLPPYLGDLVLLNEANNSVVFWHCGAGAYSLAHPAVGAKAGVQPNRKLGFALDFGLKPGKITISRLSKSFDGYRMLIMRGEALDEPQPFTGTSVSVKLNGQADQIVHSLMLGGFEPHYSIIYDDIVDKLKELCKLLKIEYVIFE</sequence>
<dbReference type="GO" id="GO:0008736">
    <property type="term" value="F:L-fucose isomerase activity"/>
    <property type="evidence" value="ECO:0007669"/>
    <property type="project" value="InterPro"/>
</dbReference>
<keyword evidence="5" id="KW-1185">Reference proteome</keyword>
<dbReference type="InterPro" id="IPR015888">
    <property type="entry name" value="Fuc_isomerase_C"/>
</dbReference>
<comment type="caution">
    <text evidence="4">The sequence shown here is derived from an EMBL/GenBank/DDBJ whole genome shotgun (WGS) entry which is preliminary data.</text>
</comment>
<evidence type="ECO:0000313" key="4">
    <source>
        <dbReference type="EMBL" id="GGD61623.1"/>
    </source>
</evidence>
<proteinExistence type="predicted"/>
<dbReference type="PANTHER" id="PTHR36120">
    <property type="entry name" value="FUCOSE ISOMERASE"/>
    <property type="match status" value="1"/>
</dbReference>
<keyword evidence="1 4" id="KW-0413">Isomerase</keyword>
<dbReference type="AlphaFoldDB" id="A0A916YVK8"/>
<dbReference type="Proteomes" id="UP000612456">
    <property type="component" value="Unassembled WGS sequence"/>
</dbReference>
<reference evidence="4" key="2">
    <citation type="submission" date="2020-09" db="EMBL/GenBank/DDBJ databases">
        <authorList>
            <person name="Sun Q."/>
            <person name="Zhou Y."/>
        </authorList>
    </citation>
    <scope>NUCLEOTIDE SEQUENCE</scope>
    <source>
        <strain evidence="4">CGMCC 1.15178</strain>
    </source>
</reference>
<feature type="domain" description="L-fucose isomerase C-terminal" evidence="3">
    <location>
        <begin position="359"/>
        <end position="443"/>
    </location>
</feature>
<organism evidence="4 5">
    <name type="scientific">Paenibacillus nasutitermitis</name>
    <dbReference type="NCBI Taxonomy" id="1652958"/>
    <lineage>
        <taxon>Bacteria</taxon>
        <taxon>Bacillati</taxon>
        <taxon>Bacillota</taxon>
        <taxon>Bacilli</taxon>
        <taxon>Bacillales</taxon>
        <taxon>Paenibacillaceae</taxon>
        <taxon>Paenibacillus</taxon>
    </lineage>
</organism>
<dbReference type="Pfam" id="PF02952">
    <property type="entry name" value="Fucose_iso_C"/>
    <property type="match status" value="1"/>
</dbReference>
<dbReference type="PANTHER" id="PTHR36120:SF1">
    <property type="entry name" value="L-FUCOSE ISOMERASE C-TERMINAL DOMAIN-CONTAINING PROTEIN"/>
    <property type="match status" value="1"/>
</dbReference>
<name>A0A916YVK8_9BACL</name>
<dbReference type="InterPro" id="IPR009015">
    <property type="entry name" value="Fucose_isomerase_N/cen_sf"/>
</dbReference>
<accession>A0A916YVK8</accession>
<evidence type="ECO:0000259" key="3">
    <source>
        <dbReference type="Pfam" id="PF02952"/>
    </source>
</evidence>
<dbReference type="GO" id="GO:0006004">
    <property type="term" value="P:fucose metabolic process"/>
    <property type="evidence" value="ECO:0007669"/>
    <property type="project" value="InterPro"/>
</dbReference>
<evidence type="ECO:0000256" key="1">
    <source>
        <dbReference type="ARBA" id="ARBA00023235"/>
    </source>
</evidence>
<reference evidence="4" key="1">
    <citation type="journal article" date="2014" name="Int. J. Syst. Evol. Microbiol.">
        <title>Complete genome sequence of Corynebacterium casei LMG S-19264T (=DSM 44701T), isolated from a smear-ripened cheese.</title>
        <authorList>
            <consortium name="US DOE Joint Genome Institute (JGI-PGF)"/>
            <person name="Walter F."/>
            <person name="Albersmeier A."/>
            <person name="Kalinowski J."/>
            <person name="Ruckert C."/>
        </authorList>
    </citation>
    <scope>NUCLEOTIDE SEQUENCE</scope>
    <source>
        <strain evidence="4">CGMCC 1.15178</strain>
    </source>
</reference>
<dbReference type="RefSeq" id="WP_188991324.1">
    <property type="nucleotide sequence ID" value="NZ_BMHP01000001.1"/>
</dbReference>
<keyword evidence="2" id="KW-0119">Carbohydrate metabolism</keyword>
<evidence type="ECO:0000256" key="2">
    <source>
        <dbReference type="ARBA" id="ARBA00023277"/>
    </source>
</evidence>
<dbReference type="EMBL" id="BMHP01000001">
    <property type="protein sequence ID" value="GGD61623.1"/>
    <property type="molecule type" value="Genomic_DNA"/>
</dbReference>